<feature type="region of interest" description="Disordered" evidence="1">
    <location>
        <begin position="214"/>
        <end position="242"/>
    </location>
</feature>
<dbReference type="EMBL" id="KE361634">
    <property type="protein sequence ID" value="EPQ28545.1"/>
    <property type="molecule type" value="Genomic_DNA"/>
</dbReference>
<feature type="compositionally biased region" description="Low complexity" evidence="1">
    <location>
        <begin position="317"/>
        <end position="331"/>
    </location>
</feature>
<evidence type="ECO:0000313" key="2">
    <source>
        <dbReference type="EMBL" id="EPQ28545.1"/>
    </source>
</evidence>
<name>A0A061H972_9BASI</name>
<feature type="region of interest" description="Disordered" evidence="1">
    <location>
        <begin position="1"/>
        <end position="43"/>
    </location>
</feature>
<feature type="compositionally biased region" description="Low complexity" evidence="1">
    <location>
        <begin position="58"/>
        <end position="72"/>
    </location>
</feature>
<evidence type="ECO:0000313" key="3">
    <source>
        <dbReference type="Proteomes" id="UP000053664"/>
    </source>
</evidence>
<dbReference type="GeneID" id="19317956"/>
<dbReference type="RefSeq" id="XP_007879563.1">
    <property type="nucleotide sequence ID" value="XM_007881372.1"/>
</dbReference>
<feature type="region of interest" description="Disordered" evidence="1">
    <location>
        <begin position="57"/>
        <end position="152"/>
    </location>
</feature>
<accession>A0A061H972</accession>
<feature type="compositionally biased region" description="Polar residues" evidence="1">
    <location>
        <begin position="414"/>
        <end position="424"/>
    </location>
</feature>
<feature type="region of interest" description="Disordered" evidence="1">
    <location>
        <begin position="257"/>
        <end position="337"/>
    </location>
</feature>
<sequence>MEGNGAMDFADDADAQPGSAGSPEPLASDSDVQPSQLQAADVEVELLQAQVDFDAAISDTSYPSDSSDASESSSHEQRRSRSSTPRSEADLDHLPGGSSPQGSLPEAPYRSQARLLFRLKPVIPRSTAKRPRPHDGSQPKTRSAAARRRERSGPTCTVCRIGAASSRALWMPCTLSSLAASRGFGIGCSSMPASCPRPSSRLCRAASRPWSCQAALPPSRRSSEVQPEARQQRPSSPPWPKSCQTCSLAYGQMLSPTTAGAKRKSTASRSNSRFPRYGRVHAAIGSSSSSSTKSGLQLRHQRQAAARHNSSRMLQRTPMAPASMTPTSTTTQKAPGHQHLLAPAAQQHRTRRLRPRTSIACCTEAGSSRGSPSPSLALLPSSARVCWQQKMSMQRRDGCGRLSQRSPRYHSSHPTRTTCNTFGSTSVPLVPPARSGRSLSSKAIHPSRRWCAV</sequence>
<dbReference type="HOGENOM" id="CLU_604290_0_0_1"/>
<organism evidence="2 3">
    <name type="scientific">Pseudozyma flocculosa PF-1</name>
    <dbReference type="NCBI Taxonomy" id="1277687"/>
    <lineage>
        <taxon>Eukaryota</taxon>
        <taxon>Fungi</taxon>
        <taxon>Dikarya</taxon>
        <taxon>Basidiomycota</taxon>
        <taxon>Ustilaginomycotina</taxon>
        <taxon>Ustilaginomycetes</taxon>
        <taxon>Ustilaginales</taxon>
        <taxon>Ustilaginaceae</taxon>
        <taxon>Pseudozyma</taxon>
    </lineage>
</organism>
<evidence type="ECO:0000256" key="1">
    <source>
        <dbReference type="SAM" id="MobiDB-lite"/>
    </source>
</evidence>
<gene>
    <name evidence="2" type="ORF">PFL1_03849</name>
</gene>
<dbReference type="KEGG" id="pfp:PFL1_03849"/>
<reference evidence="2 3" key="1">
    <citation type="journal article" date="2013" name="Plant Cell">
        <title>The transition from a phytopathogenic smut ancestor to an anamorphic biocontrol agent deciphered by comparative whole-genome analysis.</title>
        <authorList>
            <person name="Lefebvre F."/>
            <person name="Joly D.L."/>
            <person name="Labbe C."/>
            <person name="Teichmann B."/>
            <person name="Linning R."/>
            <person name="Belzile F."/>
            <person name="Bakkeren G."/>
            <person name="Belanger R.R."/>
        </authorList>
    </citation>
    <scope>NUCLEOTIDE SEQUENCE [LARGE SCALE GENOMIC DNA]</scope>
    <source>
        <strain evidence="2 3">PF-1</strain>
    </source>
</reference>
<proteinExistence type="predicted"/>
<dbReference type="AlphaFoldDB" id="A0A061H972"/>
<dbReference type="Proteomes" id="UP000053664">
    <property type="component" value="Unassembled WGS sequence"/>
</dbReference>
<feature type="region of interest" description="Disordered" evidence="1">
    <location>
        <begin position="397"/>
        <end position="424"/>
    </location>
</feature>
<protein>
    <submittedName>
        <fullName evidence="2">Uncharacterized protein</fullName>
    </submittedName>
</protein>